<dbReference type="Pfam" id="PF00881">
    <property type="entry name" value="Nitroreductase"/>
    <property type="match status" value="1"/>
</dbReference>
<comment type="caution">
    <text evidence="2">The sequence shown here is derived from an EMBL/GenBank/DDBJ whole genome shotgun (WGS) entry which is preliminary data.</text>
</comment>
<dbReference type="SUPFAM" id="SSF55469">
    <property type="entry name" value="FMN-dependent nitroreductase-like"/>
    <property type="match status" value="1"/>
</dbReference>
<dbReference type="InterPro" id="IPR000415">
    <property type="entry name" value="Nitroreductase-like"/>
</dbReference>
<feature type="domain" description="Nitroreductase" evidence="1">
    <location>
        <begin position="30"/>
        <end position="200"/>
    </location>
</feature>
<dbReference type="Gene3D" id="3.40.109.10">
    <property type="entry name" value="NADH Oxidase"/>
    <property type="match status" value="1"/>
</dbReference>
<keyword evidence="3" id="KW-1185">Reference proteome</keyword>
<organism evidence="2 3">
    <name type="scientific">Polycladomyces zharkentensis</name>
    <dbReference type="NCBI Taxonomy" id="2807616"/>
    <lineage>
        <taxon>Bacteria</taxon>
        <taxon>Bacillati</taxon>
        <taxon>Bacillota</taxon>
        <taxon>Bacilli</taxon>
        <taxon>Bacillales</taxon>
        <taxon>Thermoactinomycetaceae</taxon>
        <taxon>Polycladomyces</taxon>
    </lineage>
</organism>
<gene>
    <name evidence="2" type="ORF">JQC72_00260</name>
</gene>
<dbReference type="InterPro" id="IPR033877">
    <property type="entry name" value="Frm2/Hbn1"/>
</dbReference>
<evidence type="ECO:0000313" key="3">
    <source>
        <dbReference type="Proteomes" id="UP001177120"/>
    </source>
</evidence>
<accession>A0ABS2WEH2</accession>
<reference evidence="2" key="1">
    <citation type="journal article" date="2024" name="Int. J. Syst. Evol. Microbiol.">
        <title>Polycladomyces zharkentensis sp. nov., a novel thermophilic cellulose- and starch-degrading member of the Bacillota from a geothermal aquifer in Kazakhstan.</title>
        <authorList>
            <person name="Mashzhan A."/>
            <person name="Kistaubayeva A."/>
            <person name="Javier-Lopez R."/>
            <person name="Bissenova U."/>
            <person name="Bissenbay A."/>
            <person name="Birkeland N.K."/>
        </authorList>
    </citation>
    <scope>NUCLEOTIDE SEQUENCE</scope>
    <source>
        <strain evidence="2">ZKZ2T</strain>
    </source>
</reference>
<dbReference type="PANTHER" id="PTHR43035:SF1">
    <property type="entry name" value="FATTY ACID REPRESSION MUTANT PROTEIN 2-RELATED"/>
    <property type="match status" value="1"/>
</dbReference>
<sequence>MGFLDNVFGNKMKPGASGMANSAKDFYTAVKDRRTYYGISKEAPVSDERIKEVIDHAVKYTPSAFNSQSARVVLLLGEHHNKLWDITKETLRKIVPADRFASTEEKINNSFRSGYGTVLFFEDERVIQGLQQQFPSYAKNFPIWAHQSSGMLQYVIWTSLEIEGFGASLQHYNPLIDDEVKREWNIPNEWTLIAQMPFGKPITTPGDKEFKPLEERVKFFK</sequence>
<dbReference type="EMBL" id="JAFHAP010000001">
    <property type="protein sequence ID" value="MBN2907953.1"/>
    <property type="molecule type" value="Genomic_DNA"/>
</dbReference>
<dbReference type="Proteomes" id="UP001177120">
    <property type="component" value="Unassembled WGS sequence"/>
</dbReference>
<dbReference type="InterPro" id="IPR029479">
    <property type="entry name" value="Nitroreductase"/>
</dbReference>
<name>A0ABS2WEH2_9BACL</name>
<evidence type="ECO:0000313" key="2">
    <source>
        <dbReference type="EMBL" id="MBN2907953.1"/>
    </source>
</evidence>
<evidence type="ECO:0000259" key="1">
    <source>
        <dbReference type="Pfam" id="PF00881"/>
    </source>
</evidence>
<dbReference type="CDD" id="cd02140">
    <property type="entry name" value="Frm2-like"/>
    <property type="match status" value="1"/>
</dbReference>
<protein>
    <submittedName>
        <fullName evidence="2">Nitroreductase family protein</fullName>
    </submittedName>
</protein>
<proteinExistence type="predicted"/>
<dbReference type="PANTHER" id="PTHR43035">
    <property type="entry name" value="FATTY ACID REPRESSION MUTANT PROTEIN 2-RELATED"/>
    <property type="match status" value="1"/>
</dbReference>